<dbReference type="SUPFAM" id="SSF53067">
    <property type="entry name" value="Actin-like ATPase domain"/>
    <property type="match status" value="1"/>
</dbReference>
<dbReference type="InterPro" id="IPR002821">
    <property type="entry name" value="Hydantoinase_A"/>
</dbReference>
<dbReference type="Proteomes" id="UP001060336">
    <property type="component" value="Chromosome"/>
</dbReference>
<dbReference type="GO" id="GO:0005829">
    <property type="term" value="C:cytosol"/>
    <property type="evidence" value="ECO:0007669"/>
    <property type="project" value="TreeGrafter"/>
</dbReference>
<feature type="domain" description="Acetophenone carboxylase-like C-terminal" evidence="3">
    <location>
        <begin position="511"/>
        <end position="678"/>
    </location>
</feature>
<evidence type="ECO:0000259" key="3">
    <source>
        <dbReference type="Pfam" id="PF19278"/>
    </source>
</evidence>
<organism evidence="4 5">
    <name type="scientific">Nisaea acidiphila</name>
    <dbReference type="NCBI Taxonomy" id="1862145"/>
    <lineage>
        <taxon>Bacteria</taxon>
        <taxon>Pseudomonadati</taxon>
        <taxon>Pseudomonadota</taxon>
        <taxon>Alphaproteobacteria</taxon>
        <taxon>Rhodospirillales</taxon>
        <taxon>Thalassobaculaceae</taxon>
        <taxon>Nisaea</taxon>
    </lineage>
</organism>
<proteinExistence type="predicted"/>
<dbReference type="InterPro" id="IPR045079">
    <property type="entry name" value="Oxoprolinase-like"/>
</dbReference>
<dbReference type="Gene3D" id="3.30.420.40">
    <property type="match status" value="1"/>
</dbReference>
<feature type="domain" description="Hydantoinase A/oxoprolinase" evidence="1">
    <location>
        <begin position="206"/>
        <end position="493"/>
    </location>
</feature>
<dbReference type="InterPro" id="IPR043129">
    <property type="entry name" value="ATPase_NBD"/>
</dbReference>
<dbReference type="KEGG" id="naci:NUH88_16510"/>
<dbReference type="GO" id="GO:0006749">
    <property type="term" value="P:glutathione metabolic process"/>
    <property type="evidence" value="ECO:0007669"/>
    <property type="project" value="TreeGrafter"/>
</dbReference>
<evidence type="ECO:0000259" key="1">
    <source>
        <dbReference type="Pfam" id="PF01968"/>
    </source>
</evidence>
<dbReference type="AlphaFoldDB" id="A0A9J7AQX8"/>
<dbReference type="EMBL" id="CP102480">
    <property type="protein sequence ID" value="UUX48993.1"/>
    <property type="molecule type" value="Genomic_DNA"/>
</dbReference>
<dbReference type="Pfam" id="PF19278">
    <property type="entry name" value="Hydant_A_C"/>
    <property type="match status" value="1"/>
</dbReference>
<dbReference type="Pfam" id="PF05378">
    <property type="entry name" value="Hydant_A_N"/>
    <property type="match status" value="1"/>
</dbReference>
<dbReference type="PANTHER" id="PTHR11365:SF23">
    <property type="entry name" value="HYPOTHETICAL 5-OXOPROLINASE (EUROFUNG)-RELATED"/>
    <property type="match status" value="1"/>
</dbReference>
<reference evidence="4" key="1">
    <citation type="submission" date="2022-08" db="EMBL/GenBank/DDBJ databases">
        <title>Nisaea acidiphila sp. nov., isolated from a marine algal debris and emended description of the genus Nisaea Urios et al. 2008.</title>
        <authorList>
            <person name="Kwon K."/>
        </authorList>
    </citation>
    <scope>NUCLEOTIDE SEQUENCE</scope>
    <source>
        <strain evidence="4">MEBiC11861</strain>
    </source>
</reference>
<dbReference type="InterPro" id="IPR008040">
    <property type="entry name" value="Hydant_A_N"/>
</dbReference>
<keyword evidence="5" id="KW-1185">Reference proteome</keyword>
<dbReference type="Pfam" id="PF01968">
    <property type="entry name" value="Hydantoinase_A"/>
    <property type="match status" value="1"/>
</dbReference>
<dbReference type="RefSeq" id="WP_257767494.1">
    <property type="nucleotide sequence ID" value="NZ_CP102480.1"/>
</dbReference>
<accession>A0A9J7AQX8</accession>
<sequence length="693" mass="73041">MKLIGVDVGGTFTDLVFTDTGSGFVSIHKTPTTPDDPSRGVIDGILELCRRVEVEPSEIDSVKHGTTIATNAVLEYKGADTGMITTEGYRDVLHIGRHQRPQHYSIMQEIPWQDRPLIKRRHRKTVAERLAPPKGDVLVALDEAAVRKAARELKAAGVEAVAICFLFSYLDPAHEERARAIVLEEYPDCFVTSSAAVSPQFREFERFTTAAMNAFIGPKVRNYVDRLETVMGEKGLTADLHVMGSNGGAATAQMVSEKPVLTLLSGPAAGVLGGIWCSELSGKNNLITFDVGGTSADIGIVIDGVSTEATARDTWIGGYPVLAPMMDIHTIGAGGGSIASLDAAGAFRVGPESAGARPGPAAYGHGGDKPTVTDAHVVLGRLDPDRFLGGEMSLDTAASEKVVGALADEVGLGRHETASGILTIVNANMANAIRSRTVQKGLDPRDFALVAFGGAGPLHAADVADLLGISSVLVPAYPGITSAVGLLTTDLKYDAVRTEFQVSTGFDTGRLNADFVAMQEQLAAQLVADKVDPNSVTYRRAGDLRYVGQGYELRVAIPDGDLDAASLKAVVDAFARAHEAEYGHAFEDSPIELVNIRLTAFGEVAKIEPEAGNGGDSLAGATVRTGTCYFAEIGGPTKGYETPFLERTLLPAGETFAGPAIVLQKDTTTIVPPGWNFGADRAGNLMMGKGARP</sequence>
<dbReference type="GO" id="GO:0017168">
    <property type="term" value="F:5-oxoprolinase (ATP-hydrolyzing) activity"/>
    <property type="evidence" value="ECO:0007669"/>
    <property type="project" value="TreeGrafter"/>
</dbReference>
<dbReference type="PANTHER" id="PTHR11365">
    <property type="entry name" value="5-OXOPROLINASE RELATED"/>
    <property type="match status" value="1"/>
</dbReference>
<dbReference type="InterPro" id="IPR049517">
    <property type="entry name" value="ACX-like_C"/>
</dbReference>
<feature type="domain" description="Hydantoinase/oxoprolinase N-terminal" evidence="2">
    <location>
        <begin position="4"/>
        <end position="185"/>
    </location>
</feature>
<name>A0A9J7AQX8_9PROT</name>
<evidence type="ECO:0000259" key="2">
    <source>
        <dbReference type="Pfam" id="PF05378"/>
    </source>
</evidence>
<evidence type="ECO:0000313" key="5">
    <source>
        <dbReference type="Proteomes" id="UP001060336"/>
    </source>
</evidence>
<evidence type="ECO:0000313" key="4">
    <source>
        <dbReference type="EMBL" id="UUX48993.1"/>
    </source>
</evidence>
<protein>
    <submittedName>
        <fullName evidence="4">Hydantoinase/oxoprolinase family protein</fullName>
    </submittedName>
</protein>
<gene>
    <name evidence="4" type="ORF">NUH88_16510</name>
</gene>